<keyword evidence="5" id="KW-1185">Reference proteome</keyword>
<feature type="domain" description="RRM" evidence="3">
    <location>
        <begin position="262"/>
        <end position="340"/>
    </location>
</feature>
<dbReference type="PANTHER" id="PTHR10693:SF29">
    <property type="entry name" value="GB|AAD20086.1"/>
    <property type="match status" value="1"/>
</dbReference>
<evidence type="ECO:0000313" key="4">
    <source>
        <dbReference type="EMBL" id="GAA0143210.1"/>
    </source>
</evidence>
<evidence type="ECO:0000259" key="3">
    <source>
        <dbReference type="PROSITE" id="PS50102"/>
    </source>
</evidence>
<dbReference type="Pfam" id="PF00076">
    <property type="entry name" value="RRM_1"/>
    <property type="match status" value="1"/>
</dbReference>
<dbReference type="InterPro" id="IPR035979">
    <property type="entry name" value="RBD_domain_sf"/>
</dbReference>
<dbReference type="SMART" id="SM00360">
    <property type="entry name" value="RRM"/>
    <property type="match status" value="1"/>
</dbReference>
<sequence>MANAARIPAAEPEATHQFYTDASSVVRVDGNSSESASALGQIHTLITSRIFTNFHIKTVNSLESWNGGVQVEKGYFVLNDMFILFGNEVIDESPEIGHSNDIIHSHPYISDPFEDEPASNYPLEEEAREYMESVRIEADNLVEEYKFQEHQHEPEAEYEAEDEDTVLEAPADFLPLVTEAAQEPRLPAIEHASEPQKFSYASILRIAKGKPAPPVIVQRPAKNKMPASDPHVPQSIPAEPVIQNVTSDIGEEGLLHESGEMKSVYVKNLPPTATTLDLLQEFKNFGKIKKDGIFLRHKKEIPGICLAFVEFEDARSVGKAVKASPIQVAGRQVYIGERRPITSGTSCGGQGRGRGGRFFGRAYGRNSDQYNSESKSFGYSSRVISLTGQILLSFGYNMNEKAKDFSCFIEVRLKKCTAPQKPDIDGTQL</sequence>
<evidence type="ECO:0000256" key="1">
    <source>
        <dbReference type="PROSITE-ProRule" id="PRU00176"/>
    </source>
</evidence>
<dbReference type="InterPro" id="IPR032710">
    <property type="entry name" value="NTF2-like_dom_sf"/>
</dbReference>
<dbReference type="Proteomes" id="UP001454036">
    <property type="component" value="Unassembled WGS sequence"/>
</dbReference>
<keyword evidence="1" id="KW-0694">RNA-binding</keyword>
<dbReference type="Gene3D" id="3.30.70.330">
    <property type="match status" value="1"/>
</dbReference>
<organism evidence="4 5">
    <name type="scientific">Lithospermum erythrorhizon</name>
    <name type="common">Purple gromwell</name>
    <name type="synonym">Lithospermum officinale var. erythrorhizon</name>
    <dbReference type="NCBI Taxonomy" id="34254"/>
    <lineage>
        <taxon>Eukaryota</taxon>
        <taxon>Viridiplantae</taxon>
        <taxon>Streptophyta</taxon>
        <taxon>Embryophyta</taxon>
        <taxon>Tracheophyta</taxon>
        <taxon>Spermatophyta</taxon>
        <taxon>Magnoliopsida</taxon>
        <taxon>eudicotyledons</taxon>
        <taxon>Gunneridae</taxon>
        <taxon>Pentapetalae</taxon>
        <taxon>asterids</taxon>
        <taxon>lamiids</taxon>
        <taxon>Boraginales</taxon>
        <taxon>Boraginaceae</taxon>
        <taxon>Boraginoideae</taxon>
        <taxon>Lithospermeae</taxon>
        <taxon>Lithospermum</taxon>
    </lineage>
</organism>
<dbReference type="CDD" id="cd00590">
    <property type="entry name" value="RRM_SF"/>
    <property type="match status" value="1"/>
</dbReference>
<dbReference type="GO" id="GO:1990904">
    <property type="term" value="C:ribonucleoprotein complex"/>
    <property type="evidence" value="ECO:0007669"/>
    <property type="project" value="TreeGrafter"/>
</dbReference>
<proteinExistence type="predicted"/>
<evidence type="ECO:0000313" key="5">
    <source>
        <dbReference type="Proteomes" id="UP001454036"/>
    </source>
</evidence>
<dbReference type="GO" id="GO:0003729">
    <property type="term" value="F:mRNA binding"/>
    <property type="evidence" value="ECO:0007669"/>
    <property type="project" value="TreeGrafter"/>
</dbReference>
<dbReference type="SUPFAM" id="SSF54928">
    <property type="entry name" value="RNA-binding domain, RBD"/>
    <property type="match status" value="1"/>
</dbReference>
<protein>
    <submittedName>
        <fullName evidence="4">RNA metabolism protein</fullName>
    </submittedName>
</protein>
<accession>A0AAV3NZ28</accession>
<reference evidence="4 5" key="1">
    <citation type="submission" date="2024-01" db="EMBL/GenBank/DDBJ databases">
        <title>The complete chloroplast genome sequence of Lithospermum erythrorhizon: insights into the phylogenetic relationship among Boraginaceae species and the maternal lineages of purple gromwells.</title>
        <authorList>
            <person name="Okada T."/>
            <person name="Watanabe K."/>
        </authorList>
    </citation>
    <scope>NUCLEOTIDE SEQUENCE [LARGE SCALE GENOMIC DNA]</scope>
</reference>
<evidence type="ECO:0000256" key="2">
    <source>
        <dbReference type="SAM" id="Coils"/>
    </source>
</evidence>
<dbReference type="AlphaFoldDB" id="A0AAV3NZ28"/>
<dbReference type="GO" id="GO:0005829">
    <property type="term" value="C:cytosol"/>
    <property type="evidence" value="ECO:0007669"/>
    <property type="project" value="TreeGrafter"/>
</dbReference>
<dbReference type="PANTHER" id="PTHR10693">
    <property type="entry name" value="RAS GTPASE-ACTIVATING PROTEIN-BINDING PROTEIN"/>
    <property type="match status" value="1"/>
</dbReference>
<dbReference type="InterPro" id="IPR012677">
    <property type="entry name" value="Nucleotide-bd_a/b_plait_sf"/>
</dbReference>
<keyword evidence="2" id="KW-0175">Coiled coil</keyword>
<feature type="coiled-coil region" evidence="2">
    <location>
        <begin position="124"/>
        <end position="151"/>
    </location>
</feature>
<dbReference type="SUPFAM" id="SSF54427">
    <property type="entry name" value="NTF2-like"/>
    <property type="match status" value="1"/>
</dbReference>
<comment type="caution">
    <text evidence="4">The sequence shown here is derived from an EMBL/GenBank/DDBJ whole genome shotgun (WGS) entry which is preliminary data.</text>
</comment>
<dbReference type="InterPro" id="IPR000504">
    <property type="entry name" value="RRM_dom"/>
</dbReference>
<dbReference type="PROSITE" id="PS50102">
    <property type="entry name" value="RRM"/>
    <property type="match status" value="1"/>
</dbReference>
<name>A0AAV3NZ28_LITER</name>
<dbReference type="InterPro" id="IPR039539">
    <property type="entry name" value="Ras_GTPase_bind_prot"/>
</dbReference>
<gene>
    <name evidence="4" type="ORF">LIER_03949</name>
</gene>
<dbReference type="EMBL" id="BAABME010000489">
    <property type="protein sequence ID" value="GAA0143210.1"/>
    <property type="molecule type" value="Genomic_DNA"/>
</dbReference>